<organism evidence="1 2">
    <name type="scientific">Microbacterium kyungheense</name>
    <dbReference type="NCBI Taxonomy" id="1263636"/>
    <lineage>
        <taxon>Bacteria</taxon>
        <taxon>Bacillati</taxon>
        <taxon>Actinomycetota</taxon>
        <taxon>Actinomycetes</taxon>
        <taxon>Micrococcales</taxon>
        <taxon>Microbacteriaceae</taxon>
        <taxon>Microbacterium</taxon>
    </lineage>
</organism>
<dbReference type="SUPFAM" id="SSF117396">
    <property type="entry name" value="TM1631-like"/>
    <property type="match status" value="1"/>
</dbReference>
<dbReference type="EMBL" id="VFPE01000001">
    <property type="protein sequence ID" value="TQM33810.1"/>
    <property type="molecule type" value="Genomic_DNA"/>
</dbReference>
<dbReference type="InterPro" id="IPR002763">
    <property type="entry name" value="DUF72"/>
</dbReference>
<protein>
    <submittedName>
        <fullName evidence="1">Uncharacterized protein YecE (DUF72 family)</fullName>
    </submittedName>
</protein>
<sequence>MDTVAHLRLSPGEVRIGTSGWSYDHWRDVLYPRGTGSRRLEEFAQSFDTVELNSSFYHWPRRSSFESWASRVPPGFLMAVKAPRGLTHARKLASAQAWSDRLAEGSAGLGEVRGPLLLQLPPDLERDDERLSAALDAMPPDCRVVVELRHPSWVADDVFALLQDRDAAYCVTSGAHMPLEPRVTTDFVYVRFHGPDPERLYVGSYDDAALAWWAGRIAEWRDAGLAVLCYFNNDGGGAAVRDARRLRDEMLG</sequence>
<dbReference type="Gene3D" id="3.20.20.410">
    <property type="entry name" value="Protein of unknown function UPF0759"/>
    <property type="match status" value="1"/>
</dbReference>
<dbReference type="PANTHER" id="PTHR30348:SF4">
    <property type="entry name" value="DUF72 DOMAIN-CONTAINING PROTEIN"/>
    <property type="match status" value="1"/>
</dbReference>
<accession>A0A543FIW5</accession>
<dbReference type="OrthoDB" id="9780310at2"/>
<dbReference type="Pfam" id="PF01904">
    <property type="entry name" value="DUF72"/>
    <property type="match status" value="1"/>
</dbReference>
<dbReference type="InterPro" id="IPR036520">
    <property type="entry name" value="UPF0759_sf"/>
</dbReference>
<dbReference type="PANTHER" id="PTHR30348">
    <property type="entry name" value="UNCHARACTERIZED PROTEIN YECE"/>
    <property type="match status" value="1"/>
</dbReference>
<gene>
    <name evidence="1" type="ORF">FB391_0093</name>
</gene>
<dbReference type="Proteomes" id="UP000320235">
    <property type="component" value="Unassembled WGS sequence"/>
</dbReference>
<comment type="caution">
    <text evidence="1">The sequence shown here is derived from an EMBL/GenBank/DDBJ whole genome shotgun (WGS) entry which is preliminary data.</text>
</comment>
<keyword evidence="2" id="KW-1185">Reference proteome</keyword>
<evidence type="ECO:0000313" key="1">
    <source>
        <dbReference type="EMBL" id="TQM33810.1"/>
    </source>
</evidence>
<reference evidence="1 2" key="1">
    <citation type="submission" date="2019-06" db="EMBL/GenBank/DDBJ databases">
        <title>Sequencing the genomes of 1000 actinobacteria strains.</title>
        <authorList>
            <person name="Klenk H.-P."/>
        </authorList>
    </citation>
    <scope>NUCLEOTIDE SEQUENCE [LARGE SCALE GENOMIC DNA]</scope>
    <source>
        <strain evidence="1 2">DSM 105492</strain>
    </source>
</reference>
<dbReference type="AlphaFoldDB" id="A0A543FIW5"/>
<proteinExistence type="predicted"/>
<name>A0A543FIW5_9MICO</name>
<evidence type="ECO:0000313" key="2">
    <source>
        <dbReference type="Proteomes" id="UP000320235"/>
    </source>
</evidence>
<dbReference type="RefSeq" id="WP_141892354.1">
    <property type="nucleotide sequence ID" value="NZ_BAABLH010000013.1"/>
</dbReference>